<feature type="compositionally biased region" description="Polar residues" evidence="1">
    <location>
        <begin position="102"/>
        <end position="114"/>
    </location>
</feature>
<dbReference type="AlphaFoldDB" id="A0A5Q0BHQ5"/>
<accession>A0A5Q0BHQ5</accession>
<keyword evidence="4" id="KW-1185">Reference proteome</keyword>
<organism evidence="3 4">
    <name type="scientific">Candidatus Methylospira mobilis</name>
    <dbReference type="NCBI Taxonomy" id="1808979"/>
    <lineage>
        <taxon>Bacteria</taxon>
        <taxon>Pseudomonadati</taxon>
        <taxon>Pseudomonadota</taxon>
        <taxon>Gammaproteobacteria</taxon>
        <taxon>Methylococcales</taxon>
        <taxon>Methylococcaceae</taxon>
        <taxon>Candidatus Methylospira</taxon>
    </lineage>
</organism>
<dbReference type="OrthoDB" id="5570141at2"/>
<dbReference type="EMBL" id="CP044205">
    <property type="protein sequence ID" value="QFY43089.1"/>
    <property type="molecule type" value="Genomic_DNA"/>
</dbReference>
<keyword evidence="2" id="KW-0732">Signal</keyword>
<feature type="chain" id="PRO_5024960837" description="Secreted protein" evidence="2">
    <location>
        <begin position="29"/>
        <end position="114"/>
    </location>
</feature>
<protein>
    <recommendedName>
        <fullName evidence="5">Secreted protein</fullName>
    </recommendedName>
</protein>
<name>A0A5Q0BHQ5_9GAMM</name>
<feature type="region of interest" description="Disordered" evidence="1">
    <location>
        <begin position="56"/>
        <end position="114"/>
    </location>
</feature>
<evidence type="ECO:0000313" key="4">
    <source>
        <dbReference type="Proteomes" id="UP000325755"/>
    </source>
</evidence>
<evidence type="ECO:0000313" key="3">
    <source>
        <dbReference type="EMBL" id="QFY43089.1"/>
    </source>
</evidence>
<reference evidence="3 4" key="1">
    <citation type="submission" date="2019-09" db="EMBL/GenBank/DDBJ databases">
        <title>Ecophysiology of the spiral-shaped methanotroph Methylospira mobilis as revealed by the complete genome sequence.</title>
        <authorList>
            <person name="Oshkin I.Y."/>
            <person name="Dedysh S.N."/>
            <person name="Miroshnikov K."/>
            <person name="Danilova O.V."/>
            <person name="Hakobyan A."/>
            <person name="Liesack W."/>
        </authorList>
    </citation>
    <scope>NUCLEOTIDE SEQUENCE [LARGE SCALE GENOMIC DNA]</scope>
    <source>
        <strain evidence="3 4">Shm1</strain>
    </source>
</reference>
<evidence type="ECO:0008006" key="5">
    <source>
        <dbReference type="Google" id="ProtNLM"/>
    </source>
</evidence>
<sequence length="114" mass="11501">MKKNDKNSFTVLVGAGVMTAFVAPTATAENNPFALNDLSGNTMHVAAANTQMKCGQGKCGAGMMKQGAQQANKPAPTPPQNANTGTAANTTTGGNAASPATQQTPPVKNQSNPK</sequence>
<feature type="signal peptide" evidence="2">
    <location>
        <begin position="1"/>
        <end position="28"/>
    </location>
</feature>
<gene>
    <name evidence="3" type="ORF">F6R98_11045</name>
</gene>
<dbReference type="InParanoid" id="A0A5Q0BHQ5"/>
<dbReference type="Proteomes" id="UP000325755">
    <property type="component" value="Chromosome"/>
</dbReference>
<proteinExistence type="predicted"/>
<dbReference type="RefSeq" id="WP_153249073.1">
    <property type="nucleotide sequence ID" value="NZ_CP044205.1"/>
</dbReference>
<feature type="compositionally biased region" description="Low complexity" evidence="1">
    <location>
        <begin position="68"/>
        <end position="101"/>
    </location>
</feature>
<evidence type="ECO:0000256" key="1">
    <source>
        <dbReference type="SAM" id="MobiDB-lite"/>
    </source>
</evidence>
<evidence type="ECO:0000256" key="2">
    <source>
        <dbReference type="SAM" id="SignalP"/>
    </source>
</evidence>
<dbReference type="KEGG" id="mmob:F6R98_11045"/>